<comment type="caution">
    <text evidence="2">The sequence shown here is derived from an EMBL/GenBank/DDBJ whole genome shotgun (WGS) entry which is preliminary data.</text>
</comment>
<dbReference type="AlphaFoldDB" id="A0AAV7IP28"/>
<organism evidence="2 3">
    <name type="scientific">Cotesia glomerata</name>
    <name type="common">Lepidopteran parasitic wasp</name>
    <name type="synonym">Apanteles glomeratus</name>
    <dbReference type="NCBI Taxonomy" id="32391"/>
    <lineage>
        <taxon>Eukaryota</taxon>
        <taxon>Metazoa</taxon>
        <taxon>Ecdysozoa</taxon>
        <taxon>Arthropoda</taxon>
        <taxon>Hexapoda</taxon>
        <taxon>Insecta</taxon>
        <taxon>Pterygota</taxon>
        <taxon>Neoptera</taxon>
        <taxon>Endopterygota</taxon>
        <taxon>Hymenoptera</taxon>
        <taxon>Apocrita</taxon>
        <taxon>Ichneumonoidea</taxon>
        <taxon>Braconidae</taxon>
        <taxon>Microgastrinae</taxon>
        <taxon>Cotesia</taxon>
    </lineage>
</organism>
<dbReference type="EMBL" id="JAHXZJ010000001">
    <property type="protein sequence ID" value="KAH0566629.1"/>
    <property type="molecule type" value="Genomic_DNA"/>
</dbReference>
<evidence type="ECO:0000256" key="1">
    <source>
        <dbReference type="SAM" id="MobiDB-lite"/>
    </source>
</evidence>
<protein>
    <submittedName>
        <fullName evidence="2">Uncharacterized protein</fullName>
    </submittedName>
</protein>
<name>A0AAV7IP28_COTGL</name>
<sequence>MLQRTCKDQSSVSLIQLRILANISQLFYPHCIPLQINVGTYEAAYYTEASQTTQAPKEVHERHCFNDRTHGLITEFQIPLQTVFRVLCEGIEKCQEQRETPIRLQNDDEASKTSDIDIE</sequence>
<evidence type="ECO:0000313" key="2">
    <source>
        <dbReference type="EMBL" id="KAH0566629.1"/>
    </source>
</evidence>
<keyword evidence="3" id="KW-1185">Reference proteome</keyword>
<evidence type="ECO:0000313" key="3">
    <source>
        <dbReference type="Proteomes" id="UP000826195"/>
    </source>
</evidence>
<accession>A0AAV7IP28</accession>
<reference evidence="2 3" key="1">
    <citation type="journal article" date="2021" name="J. Hered.">
        <title>A chromosome-level genome assembly of the parasitoid wasp, Cotesia glomerata (Hymenoptera: Braconidae).</title>
        <authorList>
            <person name="Pinto B.J."/>
            <person name="Weis J.J."/>
            <person name="Gamble T."/>
            <person name="Ode P.J."/>
            <person name="Paul R."/>
            <person name="Zaspel J.M."/>
        </authorList>
    </citation>
    <scope>NUCLEOTIDE SEQUENCE [LARGE SCALE GENOMIC DNA]</scope>
    <source>
        <strain evidence="2">CgM1</strain>
    </source>
</reference>
<feature type="region of interest" description="Disordered" evidence="1">
    <location>
        <begin position="99"/>
        <end position="119"/>
    </location>
</feature>
<gene>
    <name evidence="2" type="ORF">KQX54_002649</name>
</gene>
<dbReference type="Proteomes" id="UP000826195">
    <property type="component" value="Unassembled WGS sequence"/>
</dbReference>
<proteinExistence type="predicted"/>